<accession>A0A7X0C796</accession>
<gene>
    <name evidence="2" type="ORF">FHU36_004619</name>
</gene>
<reference evidence="2 3" key="1">
    <citation type="submission" date="2020-08" db="EMBL/GenBank/DDBJ databases">
        <title>Sequencing the genomes of 1000 actinobacteria strains.</title>
        <authorList>
            <person name="Klenk H.-P."/>
        </authorList>
    </citation>
    <scope>NUCLEOTIDE SEQUENCE [LARGE SCALE GENOMIC DNA]</scope>
    <source>
        <strain evidence="2 3">DSM 45913</strain>
    </source>
</reference>
<dbReference type="PANTHER" id="PTHR43162:SF1">
    <property type="entry name" value="PRESTALK A DIFFERENTIATION PROTEIN A"/>
    <property type="match status" value="1"/>
</dbReference>
<dbReference type="InterPro" id="IPR051604">
    <property type="entry name" value="Ergot_Alk_Oxidoreductase"/>
</dbReference>
<proteinExistence type="predicted"/>
<dbReference type="AlphaFoldDB" id="A0A7X0C796"/>
<comment type="caution">
    <text evidence="2">The sequence shown here is derived from an EMBL/GenBank/DDBJ whole genome shotgun (WGS) entry which is preliminary data.</text>
</comment>
<evidence type="ECO:0000259" key="1">
    <source>
        <dbReference type="Pfam" id="PF05368"/>
    </source>
</evidence>
<keyword evidence="3" id="KW-1185">Reference proteome</keyword>
<dbReference type="Pfam" id="PF05368">
    <property type="entry name" value="NmrA"/>
    <property type="match status" value="1"/>
</dbReference>
<dbReference type="Gene3D" id="3.40.50.720">
    <property type="entry name" value="NAD(P)-binding Rossmann-like Domain"/>
    <property type="match status" value="1"/>
</dbReference>
<dbReference type="InterPro" id="IPR036291">
    <property type="entry name" value="NAD(P)-bd_dom_sf"/>
</dbReference>
<feature type="domain" description="NmrA-like" evidence="1">
    <location>
        <begin position="2"/>
        <end position="234"/>
    </location>
</feature>
<organism evidence="2 3">
    <name type="scientific">Nonomuraea muscovyensis</name>
    <dbReference type="NCBI Taxonomy" id="1124761"/>
    <lineage>
        <taxon>Bacteria</taxon>
        <taxon>Bacillati</taxon>
        <taxon>Actinomycetota</taxon>
        <taxon>Actinomycetes</taxon>
        <taxon>Streptosporangiales</taxon>
        <taxon>Streptosporangiaceae</taxon>
        <taxon>Nonomuraea</taxon>
    </lineage>
</organism>
<dbReference type="RefSeq" id="WP_185085906.1">
    <property type="nucleotide sequence ID" value="NZ_JACHJB010000002.1"/>
</dbReference>
<dbReference type="InterPro" id="IPR008030">
    <property type="entry name" value="NmrA-like"/>
</dbReference>
<dbReference type="Proteomes" id="UP000583800">
    <property type="component" value="Unassembled WGS sequence"/>
</dbReference>
<dbReference type="EMBL" id="JACHJB010000002">
    <property type="protein sequence ID" value="MBB6348074.1"/>
    <property type="molecule type" value="Genomic_DNA"/>
</dbReference>
<protein>
    <submittedName>
        <fullName evidence="2">Uncharacterized protein YbjT (DUF2867 family)</fullName>
    </submittedName>
</protein>
<dbReference type="Gene3D" id="3.90.25.10">
    <property type="entry name" value="UDP-galactose 4-epimerase, domain 1"/>
    <property type="match status" value="1"/>
</dbReference>
<dbReference type="SUPFAM" id="SSF51735">
    <property type="entry name" value="NAD(P)-binding Rossmann-fold domains"/>
    <property type="match status" value="1"/>
</dbReference>
<sequence>MIVVTGSTGNVGAEVVRALAAAGTPVRALTRDASRAEPQQGVEYVSGDLSRPESVRPALDGAHGLFLLPGYPGLPELLADARRAGVERVVLLSGGSAGSGDTGNAISRYMAESERAVRESGIPWTFLRPSAFMSNTFQWIPQLRAGNVVRVPFADVRMAVVDPHDVAAVAARALTDDGHEGRVHQPTGPVALRAADRVRILASVLGRDLRFEAQPDDEARREMLETTPVEYVDAFFDFYVTGTLDESVVRPAVQDVTGRPPRTFEQWARAHAAAFG</sequence>
<name>A0A7X0C796_9ACTN</name>
<dbReference type="PANTHER" id="PTHR43162">
    <property type="match status" value="1"/>
</dbReference>
<evidence type="ECO:0000313" key="2">
    <source>
        <dbReference type="EMBL" id="MBB6348074.1"/>
    </source>
</evidence>
<evidence type="ECO:0000313" key="3">
    <source>
        <dbReference type="Proteomes" id="UP000583800"/>
    </source>
</evidence>